<sequence length="143" mass="15974">MTNHKLEIKHLIGLEKTSKSDIDKIIEVGFLFREILDRPIKKVPILNGKNIVNLFFENSTRTKLSFELAEKRLTADITNFSASSSSLTKGESFKDTVQNICSMKMDCVVMRHPVPGSCIQLTKFVDAIIINAGDGTHEHPTQG</sequence>
<reference evidence="3" key="1">
    <citation type="submission" date="2018-05" db="EMBL/GenBank/DDBJ databases">
        <authorList>
            <person name="Lanie J.A."/>
            <person name="Ng W.-L."/>
            <person name="Kazmierczak K.M."/>
            <person name="Andrzejewski T.M."/>
            <person name="Davidsen T.M."/>
            <person name="Wayne K.J."/>
            <person name="Tettelin H."/>
            <person name="Glass J.I."/>
            <person name="Rusch D."/>
            <person name="Podicherti R."/>
            <person name="Tsui H.-C.T."/>
            <person name="Winkler M.E."/>
        </authorList>
    </citation>
    <scope>NUCLEOTIDE SEQUENCE</scope>
</reference>
<gene>
    <name evidence="3" type="ORF">METZ01_LOCUS508663</name>
</gene>
<dbReference type="GO" id="GO:0016743">
    <property type="term" value="F:carboxyl- or carbamoyltransferase activity"/>
    <property type="evidence" value="ECO:0007669"/>
    <property type="project" value="InterPro"/>
</dbReference>
<name>A0A383EGP7_9ZZZZ</name>
<evidence type="ECO:0000313" key="3">
    <source>
        <dbReference type="EMBL" id="SVE55809.1"/>
    </source>
</evidence>
<accession>A0A383EGP7</accession>
<evidence type="ECO:0000256" key="1">
    <source>
        <dbReference type="ARBA" id="ARBA00022679"/>
    </source>
</evidence>
<dbReference type="InterPro" id="IPR036901">
    <property type="entry name" value="Asp/Orn_carbamoylTrfase_sf"/>
</dbReference>
<protein>
    <recommendedName>
        <fullName evidence="2">Aspartate/ornithine carbamoyltransferase carbamoyl-P binding domain-containing protein</fullName>
    </recommendedName>
</protein>
<dbReference type="Pfam" id="PF02729">
    <property type="entry name" value="OTCace_N"/>
    <property type="match status" value="1"/>
</dbReference>
<dbReference type="PROSITE" id="PS00097">
    <property type="entry name" value="CARBAMOYLTRANSFERASE"/>
    <property type="match status" value="1"/>
</dbReference>
<feature type="domain" description="Aspartate/ornithine carbamoyltransferase carbamoyl-P binding" evidence="2">
    <location>
        <begin position="9"/>
        <end position="142"/>
    </location>
</feature>
<organism evidence="3">
    <name type="scientific">marine metagenome</name>
    <dbReference type="NCBI Taxonomy" id="408172"/>
    <lineage>
        <taxon>unclassified sequences</taxon>
        <taxon>metagenomes</taxon>
        <taxon>ecological metagenomes</taxon>
    </lineage>
</organism>
<dbReference type="PANTHER" id="PTHR45753:SF6">
    <property type="entry name" value="ASPARTATE CARBAMOYLTRANSFERASE"/>
    <property type="match status" value="1"/>
</dbReference>
<dbReference type="PRINTS" id="PR00100">
    <property type="entry name" value="AOTCASE"/>
</dbReference>
<dbReference type="GO" id="GO:0006520">
    <property type="term" value="P:amino acid metabolic process"/>
    <property type="evidence" value="ECO:0007669"/>
    <property type="project" value="InterPro"/>
</dbReference>
<evidence type="ECO:0000259" key="2">
    <source>
        <dbReference type="Pfam" id="PF02729"/>
    </source>
</evidence>
<dbReference type="InterPro" id="IPR006130">
    <property type="entry name" value="Asp/Orn_carbamoylTrfase"/>
</dbReference>
<dbReference type="EMBL" id="UINC01225650">
    <property type="protein sequence ID" value="SVE55809.1"/>
    <property type="molecule type" value="Genomic_DNA"/>
</dbReference>
<feature type="non-terminal residue" evidence="3">
    <location>
        <position position="143"/>
    </location>
</feature>
<dbReference type="PRINTS" id="PR00101">
    <property type="entry name" value="ATCASE"/>
</dbReference>
<dbReference type="InterPro" id="IPR006132">
    <property type="entry name" value="Asp/Orn_carbamoyltranf_P-bd"/>
</dbReference>
<dbReference type="PANTHER" id="PTHR45753">
    <property type="entry name" value="ORNITHINE CARBAMOYLTRANSFERASE, MITOCHONDRIAL"/>
    <property type="match status" value="1"/>
</dbReference>
<dbReference type="Gene3D" id="3.40.50.1370">
    <property type="entry name" value="Aspartate/ornithine carbamoyltransferase"/>
    <property type="match status" value="1"/>
</dbReference>
<dbReference type="GO" id="GO:0016597">
    <property type="term" value="F:amino acid binding"/>
    <property type="evidence" value="ECO:0007669"/>
    <property type="project" value="InterPro"/>
</dbReference>
<dbReference type="SUPFAM" id="SSF53671">
    <property type="entry name" value="Aspartate/ornithine carbamoyltransferase"/>
    <property type="match status" value="1"/>
</dbReference>
<proteinExistence type="predicted"/>
<keyword evidence="1" id="KW-0808">Transferase</keyword>
<dbReference type="AlphaFoldDB" id="A0A383EGP7"/>